<dbReference type="EMBL" id="JBHSWN010000001">
    <property type="protein sequence ID" value="MFC6791429.1"/>
    <property type="molecule type" value="Genomic_DNA"/>
</dbReference>
<gene>
    <name evidence="1" type="ORF">ACFQE0_18490</name>
</gene>
<organism evidence="1 2">
    <name type="scientific">Methylobacterium komagatae</name>
    <dbReference type="NCBI Taxonomy" id="374425"/>
    <lineage>
        <taxon>Bacteria</taxon>
        <taxon>Pseudomonadati</taxon>
        <taxon>Pseudomonadota</taxon>
        <taxon>Alphaproteobacteria</taxon>
        <taxon>Hyphomicrobiales</taxon>
        <taxon>Methylobacteriaceae</taxon>
        <taxon>Methylobacterium</taxon>
    </lineage>
</organism>
<comment type="caution">
    <text evidence="1">The sequence shown here is derived from an EMBL/GenBank/DDBJ whole genome shotgun (WGS) entry which is preliminary data.</text>
</comment>
<sequence>MRKKASDPRDVAIAALTNMIRLMGAELVAGRHRDDLAVFEEAVRRKAEAFTIDGFDPAVLEAGLELAKSQIELALASVELQALKVSSEIPAGVVHEKPIVN</sequence>
<name>A0ABW2BNV2_9HYPH</name>
<reference evidence="2" key="1">
    <citation type="journal article" date="2019" name="Int. J. Syst. Evol. Microbiol.">
        <title>The Global Catalogue of Microorganisms (GCM) 10K type strain sequencing project: providing services to taxonomists for standard genome sequencing and annotation.</title>
        <authorList>
            <consortium name="The Broad Institute Genomics Platform"/>
            <consortium name="The Broad Institute Genome Sequencing Center for Infectious Disease"/>
            <person name="Wu L."/>
            <person name="Ma J."/>
        </authorList>
    </citation>
    <scope>NUCLEOTIDE SEQUENCE [LARGE SCALE GENOMIC DNA]</scope>
    <source>
        <strain evidence="2">CCUG 48316</strain>
    </source>
</reference>
<protein>
    <submittedName>
        <fullName evidence="1">Uncharacterized protein</fullName>
    </submittedName>
</protein>
<dbReference type="Proteomes" id="UP001596292">
    <property type="component" value="Unassembled WGS sequence"/>
</dbReference>
<proteinExistence type="predicted"/>
<evidence type="ECO:0000313" key="1">
    <source>
        <dbReference type="EMBL" id="MFC6791429.1"/>
    </source>
</evidence>
<evidence type="ECO:0000313" key="2">
    <source>
        <dbReference type="Proteomes" id="UP001596292"/>
    </source>
</evidence>
<accession>A0ABW2BNV2</accession>
<dbReference type="RefSeq" id="WP_378972299.1">
    <property type="nucleotide sequence ID" value="NZ_JBHSWN010000001.1"/>
</dbReference>
<keyword evidence="2" id="KW-1185">Reference proteome</keyword>